<reference evidence="14" key="1">
    <citation type="submission" date="2021-04" db="EMBL/GenBank/DDBJ databases">
        <authorList>
            <consortium name="Molecular Ecology Group"/>
        </authorList>
    </citation>
    <scope>NUCLEOTIDE SEQUENCE</scope>
</reference>
<dbReference type="AlphaFoldDB" id="A0A8S3Z6Z6"/>
<evidence type="ECO:0000256" key="9">
    <source>
        <dbReference type="ARBA" id="ARBA00023065"/>
    </source>
</evidence>
<evidence type="ECO:0000259" key="13">
    <source>
        <dbReference type="PROSITE" id="PS51201"/>
    </source>
</evidence>
<accession>A0A8S3Z6Z6</accession>
<dbReference type="GO" id="GO:0034702">
    <property type="term" value="C:monoatomic ion channel complex"/>
    <property type="evidence" value="ECO:0007669"/>
    <property type="project" value="UniProtKB-KW"/>
</dbReference>
<dbReference type="OrthoDB" id="10035564at2759"/>
<keyword evidence="5" id="KW-0631">Potassium channel</keyword>
<dbReference type="Pfam" id="PF22614">
    <property type="entry name" value="Slo-like_RCK"/>
    <property type="match status" value="2"/>
</dbReference>
<keyword evidence="4" id="KW-0812">Transmembrane</keyword>
<dbReference type="Gene3D" id="3.40.50.720">
    <property type="entry name" value="NAD(P)-binding Rossmann-like Domain"/>
    <property type="match status" value="2"/>
</dbReference>
<feature type="domain" description="RCK N-terminal" evidence="13">
    <location>
        <begin position="340"/>
        <end position="487"/>
    </location>
</feature>
<dbReference type="Pfam" id="PF21014">
    <property type="entry name" value="Slowpoke_C"/>
    <property type="match status" value="1"/>
</dbReference>
<dbReference type="GO" id="GO:0045211">
    <property type="term" value="C:postsynaptic membrane"/>
    <property type="evidence" value="ECO:0007669"/>
    <property type="project" value="TreeGrafter"/>
</dbReference>
<dbReference type="PANTHER" id="PTHR10027">
    <property type="entry name" value="CALCIUM-ACTIVATED POTASSIUM CHANNEL ALPHA CHAIN"/>
    <property type="match status" value="1"/>
</dbReference>
<dbReference type="Proteomes" id="UP000678393">
    <property type="component" value="Unassembled WGS sequence"/>
</dbReference>
<dbReference type="GO" id="GO:0060072">
    <property type="term" value="F:large conductance calcium-activated potassium channel activity"/>
    <property type="evidence" value="ECO:0007669"/>
    <property type="project" value="TreeGrafter"/>
</dbReference>
<evidence type="ECO:0000256" key="6">
    <source>
        <dbReference type="ARBA" id="ARBA00022882"/>
    </source>
</evidence>
<evidence type="ECO:0000256" key="7">
    <source>
        <dbReference type="ARBA" id="ARBA00022958"/>
    </source>
</evidence>
<keyword evidence="8" id="KW-1133">Transmembrane helix</keyword>
<keyword evidence="10" id="KW-0472">Membrane</keyword>
<evidence type="ECO:0000313" key="14">
    <source>
        <dbReference type="EMBL" id="CAG5125267.1"/>
    </source>
</evidence>
<keyword evidence="2" id="KW-0813">Transport</keyword>
<dbReference type="InterPro" id="IPR047871">
    <property type="entry name" value="K_chnl_Slo-like"/>
</dbReference>
<evidence type="ECO:0000256" key="12">
    <source>
        <dbReference type="SAM" id="MobiDB-lite"/>
    </source>
</evidence>
<comment type="subcellular location">
    <subcellularLocation>
        <location evidence="1">Membrane</location>
        <topology evidence="1">Multi-pass membrane protein</topology>
    </subcellularLocation>
</comment>
<feature type="region of interest" description="Disordered" evidence="12">
    <location>
        <begin position="255"/>
        <end position="279"/>
    </location>
</feature>
<dbReference type="InterPro" id="IPR003929">
    <property type="entry name" value="K_chnl_BK_asu"/>
</dbReference>
<keyword evidence="3" id="KW-0633">Potassium transport</keyword>
<keyword evidence="11" id="KW-0407">Ion channel</keyword>
<evidence type="ECO:0000256" key="4">
    <source>
        <dbReference type="ARBA" id="ARBA00022692"/>
    </source>
</evidence>
<evidence type="ECO:0000256" key="5">
    <source>
        <dbReference type="ARBA" id="ARBA00022826"/>
    </source>
</evidence>
<dbReference type="InterPro" id="IPR048735">
    <property type="entry name" value="Slowpoke-like_C"/>
</dbReference>
<feature type="domain" description="RCK N-terminal" evidence="13">
    <location>
        <begin position="1"/>
        <end position="83"/>
    </location>
</feature>
<keyword evidence="15" id="KW-1185">Reference proteome</keyword>
<feature type="compositionally biased region" description="Basic and acidic residues" evidence="12">
    <location>
        <begin position="675"/>
        <end position="693"/>
    </location>
</feature>
<evidence type="ECO:0000256" key="3">
    <source>
        <dbReference type="ARBA" id="ARBA00022538"/>
    </source>
</evidence>
<evidence type="ECO:0000256" key="8">
    <source>
        <dbReference type="ARBA" id="ARBA00022989"/>
    </source>
</evidence>
<name>A0A8S3Z6Z6_9EUPU</name>
<dbReference type="EMBL" id="CAJHNH020002001">
    <property type="protein sequence ID" value="CAG5125267.1"/>
    <property type="molecule type" value="Genomic_DNA"/>
</dbReference>
<sequence>MDANDLERVKIKQADACLVLANKYCQDPDQEDAANIMRVISIKNFHSDIKVIVQLLQYHNKAYLLNIPSWDWKRGDDAVCVAELKLGFIAQSCLAPGFSTLMANLFTMRSYNPTPEMSQWQKDYMRGTGMEMYTEYLSSAFNALTFPEAAELCFAKLKLLLLAIEVRQEDTRESTLAINPGPKVKIENATQGFFIAESAEEVKRAFYYCKQCHGDVTDVRQIKKCKCRPLAMFRKGAAAVLALQKTPGLSLEVEKDAQEKTSRPADVVEHAEANSQSNSLKSLNPFTQAAQAKPSIQLEDISVAEDSHTFDSTGMFHWCPDRPLTETILDRNQATASGLRNHVVACLFADATSPLIGLRNLVMPLRSSNFHFHELKHVVIVGNMEYLHREWKTLQNFPKLSILPGSPLNRANLRAVNINLCDMCIIISAKDRNLEDPNLVDKEAILCSLNIKAMTFDDTTGLLQSSKKSFSPLGFSPLLENKRSHVTDCVPLITELANDSNVQFLDQDDDDDPDTELYMTQPFACGTAFAVSVLDSLMSTSYFNDNALTLIRTLITGGATPELEQILAEGAGMRGGFCSPSVLANRDRCRVAQLSLFDGPLSLYGGGNYGDLFVYALRQYGILCIGLYRFRDTNESERSPTSKRYVITNPPEDFPLLSTDKVFCLQPFSYSSTMSKERHCTTETSQQRDESES</sequence>
<dbReference type="PROSITE" id="PS51201">
    <property type="entry name" value="RCK_N"/>
    <property type="match status" value="2"/>
</dbReference>
<comment type="caution">
    <text evidence="14">The sequence shown here is derived from an EMBL/GenBank/DDBJ whole genome shotgun (WGS) entry which is preliminary data.</text>
</comment>
<evidence type="ECO:0000313" key="15">
    <source>
        <dbReference type="Proteomes" id="UP000678393"/>
    </source>
</evidence>
<keyword evidence="9" id="KW-0406">Ion transport</keyword>
<protein>
    <recommendedName>
        <fullName evidence="13">RCK N-terminal domain-containing protein</fullName>
    </recommendedName>
</protein>
<gene>
    <name evidence="14" type="ORF">CUNI_LOCUS10825</name>
</gene>
<organism evidence="14 15">
    <name type="scientific">Candidula unifasciata</name>
    <dbReference type="NCBI Taxonomy" id="100452"/>
    <lineage>
        <taxon>Eukaryota</taxon>
        <taxon>Metazoa</taxon>
        <taxon>Spiralia</taxon>
        <taxon>Lophotrochozoa</taxon>
        <taxon>Mollusca</taxon>
        <taxon>Gastropoda</taxon>
        <taxon>Heterobranchia</taxon>
        <taxon>Euthyneura</taxon>
        <taxon>Panpulmonata</taxon>
        <taxon>Eupulmonata</taxon>
        <taxon>Stylommatophora</taxon>
        <taxon>Helicina</taxon>
        <taxon>Helicoidea</taxon>
        <taxon>Geomitridae</taxon>
        <taxon>Candidula</taxon>
    </lineage>
</organism>
<dbReference type="PRINTS" id="PR01449">
    <property type="entry name" value="BKCHANNELA"/>
</dbReference>
<proteinExistence type="predicted"/>
<evidence type="ECO:0000256" key="11">
    <source>
        <dbReference type="ARBA" id="ARBA00023303"/>
    </source>
</evidence>
<feature type="compositionally biased region" description="Basic and acidic residues" evidence="12">
    <location>
        <begin position="255"/>
        <end position="272"/>
    </location>
</feature>
<evidence type="ECO:0000256" key="2">
    <source>
        <dbReference type="ARBA" id="ARBA00022448"/>
    </source>
</evidence>
<dbReference type="Pfam" id="PF03493">
    <property type="entry name" value="BK_channel_a"/>
    <property type="match status" value="1"/>
</dbReference>
<dbReference type="InterPro" id="IPR003148">
    <property type="entry name" value="RCK_N"/>
</dbReference>
<evidence type="ECO:0000256" key="1">
    <source>
        <dbReference type="ARBA" id="ARBA00004141"/>
    </source>
</evidence>
<dbReference type="PANTHER" id="PTHR10027:SF33">
    <property type="entry name" value="CALCIUM-ACTIVATED POTASSIUM CHANNEL SUBUNIT ALPHA-1-RELATED"/>
    <property type="match status" value="1"/>
</dbReference>
<evidence type="ECO:0000256" key="10">
    <source>
        <dbReference type="ARBA" id="ARBA00023136"/>
    </source>
</evidence>
<keyword evidence="6" id="KW-0851">Voltage-gated channel</keyword>
<feature type="region of interest" description="Disordered" evidence="12">
    <location>
        <begin position="672"/>
        <end position="693"/>
    </location>
</feature>
<keyword evidence="7" id="KW-0630">Potassium</keyword>